<evidence type="ECO:0000256" key="5">
    <source>
        <dbReference type="ARBA" id="ARBA00022989"/>
    </source>
</evidence>
<dbReference type="PATRIC" id="fig|1200352.3.peg.257"/>
<proteinExistence type="inferred from homology"/>
<dbReference type="GO" id="GO:0005886">
    <property type="term" value="C:plasma membrane"/>
    <property type="evidence" value="ECO:0007669"/>
    <property type="project" value="UniProtKB-SubCell"/>
</dbReference>
<gene>
    <name evidence="10" type="ORF">A606_01290</name>
</gene>
<evidence type="ECO:0000259" key="9">
    <source>
        <dbReference type="Pfam" id="PF01757"/>
    </source>
</evidence>
<feature type="transmembrane region" description="Helical" evidence="8">
    <location>
        <begin position="151"/>
        <end position="170"/>
    </location>
</feature>
<dbReference type="PANTHER" id="PTHR40074:SF2">
    <property type="entry name" value="O-ACETYLTRANSFERASE WECH"/>
    <property type="match status" value="1"/>
</dbReference>
<dbReference type="STRING" id="1200352.A606_01290"/>
<keyword evidence="10" id="KW-0808">Transferase</keyword>
<keyword evidence="4 8" id="KW-0812">Transmembrane</keyword>
<feature type="compositionally biased region" description="Polar residues" evidence="7">
    <location>
        <begin position="1"/>
        <end position="18"/>
    </location>
</feature>
<feature type="transmembrane region" description="Helical" evidence="8">
    <location>
        <begin position="177"/>
        <end position="195"/>
    </location>
</feature>
<feature type="transmembrane region" description="Helical" evidence="8">
    <location>
        <begin position="263"/>
        <end position="282"/>
    </location>
</feature>
<dbReference type="GO" id="GO:0016413">
    <property type="term" value="F:O-acetyltransferase activity"/>
    <property type="evidence" value="ECO:0007669"/>
    <property type="project" value="TreeGrafter"/>
</dbReference>
<evidence type="ECO:0000256" key="4">
    <source>
        <dbReference type="ARBA" id="ARBA00022692"/>
    </source>
</evidence>
<evidence type="ECO:0000256" key="1">
    <source>
        <dbReference type="ARBA" id="ARBA00004651"/>
    </source>
</evidence>
<dbReference type="OrthoDB" id="3746662at2"/>
<accession>S4XGY8</accession>
<evidence type="ECO:0000256" key="3">
    <source>
        <dbReference type="ARBA" id="ARBA00022475"/>
    </source>
</evidence>
<feature type="transmembrane region" description="Helical" evidence="8">
    <location>
        <begin position="201"/>
        <end position="220"/>
    </location>
</feature>
<protein>
    <submittedName>
        <fullName evidence="10">Acyltransferase</fullName>
    </submittedName>
</protein>
<reference evidence="10 11" key="1">
    <citation type="submission" date="2012-06" db="EMBL/GenBank/DDBJ databases">
        <title>Complete genome sequence of Corynebacterium terpenotabidum Y-11 (=DSM 44721).</title>
        <authorList>
            <person name="Ruckert C."/>
            <person name="Albersmeier A."/>
            <person name="Al-Dilaimi A."/>
            <person name="Szczepanowski R."/>
            <person name="Kalinowski J."/>
        </authorList>
    </citation>
    <scope>NUCLEOTIDE SEQUENCE [LARGE SCALE GENOMIC DNA]</scope>
    <source>
        <strain evidence="10 11">Y-11</strain>
    </source>
</reference>
<feature type="transmembrane region" description="Helical" evidence="8">
    <location>
        <begin position="232"/>
        <end position="251"/>
    </location>
</feature>
<evidence type="ECO:0000256" key="8">
    <source>
        <dbReference type="SAM" id="Phobius"/>
    </source>
</evidence>
<dbReference type="RefSeq" id="WP_020440278.1">
    <property type="nucleotide sequence ID" value="NC_021663.1"/>
</dbReference>
<comment type="similarity">
    <text evidence="2">Belongs to the acyltransferase 3 family.</text>
</comment>
<keyword evidence="5 8" id="KW-1133">Transmembrane helix</keyword>
<dbReference type="eggNOG" id="COG1835">
    <property type="taxonomic scope" value="Bacteria"/>
</dbReference>
<dbReference type="KEGG" id="cter:A606_01290"/>
<dbReference type="GO" id="GO:0009246">
    <property type="term" value="P:enterobacterial common antigen biosynthetic process"/>
    <property type="evidence" value="ECO:0007669"/>
    <property type="project" value="TreeGrafter"/>
</dbReference>
<keyword evidence="3" id="KW-1003">Cell membrane</keyword>
<evidence type="ECO:0000256" key="2">
    <source>
        <dbReference type="ARBA" id="ARBA00007400"/>
    </source>
</evidence>
<evidence type="ECO:0000313" key="10">
    <source>
        <dbReference type="EMBL" id="AGP29913.1"/>
    </source>
</evidence>
<feature type="region of interest" description="Disordered" evidence="7">
    <location>
        <begin position="1"/>
        <end position="26"/>
    </location>
</feature>
<keyword evidence="10" id="KW-0012">Acyltransferase</keyword>
<feature type="transmembrane region" description="Helical" evidence="8">
    <location>
        <begin position="112"/>
        <end position="131"/>
    </location>
</feature>
<feature type="domain" description="Acyltransferase 3" evidence="9">
    <location>
        <begin position="31"/>
        <end position="339"/>
    </location>
</feature>
<evidence type="ECO:0000256" key="7">
    <source>
        <dbReference type="SAM" id="MobiDB-lite"/>
    </source>
</evidence>
<dbReference type="AlphaFoldDB" id="S4XGY8"/>
<evidence type="ECO:0000313" key="11">
    <source>
        <dbReference type="Proteomes" id="UP000014809"/>
    </source>
</evidence>
<feature type="transmembrane region" description="Helical" evidence="8">
    <location>
        <begin position="320"/>
        <end position="341"/>
    </location>
</feature>
<sequence length="364" mass="39935">MTSDRTIHTVTSPISGVPSNDRHRAASSRDLSVDTLRGLACILLVTYHVIGDKASAGIHVDDDSVLRYYSDSVEYLRMPLFTFLSGLVYSWRPLSALQDYPSFMTKKARRLLVPYVIFVPILGATQLVAPGVNGTVDPNPLLWWINSLSPYWFLLSTFWLFALVALLDSYGVLRSPWFFGGLFTVSVTISLLFRPETLETLQLGTALTFLPFFLAGIAAFRFRLIPRRVSTAILTTVVLVALLVTVQFALLGNLDHIDARHSVIGIALGIVFPTAFLGWGLRSRLLAWIGGYSSGIYLLHSFAIGFFRAVLSAIGIDNTAIVFTVLSLCGVFASILGIVILRQITIGPWAIGRIMLGEKAPHGS</sequence>
<evidence type="ECO:0000256" key="6">
    <source>
        <dbReference type="ARBA" id="ARBA00023136"/>
    </source>
</evidence>
<dbReference type="PANTHER" id="PTHR40074">
    <property type="entry name" value="O-ACETYLTRANSFERASE WECH"/>
    <property type="match status" value="1"/>
</dbReference>
<name>S4XGY8_9CORY</name>
<keyword evidence="6 8" id="KW-0472">Membrane</keyword>
<dbReference type="EMBL" id="CP003696">
    <property type="protein sequence ID" value="AGP29913.1"/>
    <property type="molecule type" value="Genomic_DNA"/>
</dbReference>
<dbReference type="Pfam" id="PF01757">
    <property type="entry name" value="Acyl_transf_3"/>
    <property type="match status" value="1"/>
</dbReference>
<organism evidence="10 11">
    <name type="scientific">Corynebacterium terpenotabidum Y-11</name>
    <dbReference type="NCBI Taxonomy" id="1200352"/>
    <lineage>
        <taxon>Bacteria</taxon>
        <taxon>Bacillati</taxon>
        <taxon>Actinomycetota</taxon>
        <taxon>Actinomycetes</taxon>
        <taxon>Mycobacteriales</taxon>
        <taxon>Corynebacteriaceae</taxon>
        <taxon>Corynebacterium</taxon>
    </lineage>
</organism>
<dbReference type="Proteomes" id="UP000014809">
    <property type="component" value="Chromosome"/>
</dbReference>
<dbReference type="HOGENOM" id="CLU_023915_3_0_11"/>
<dbReference type="InterPro" id="IPR002656">
    <property type="entry name" value="Acyl_transf_3_dom"/>
</dbReference>
<keyword evidence="11" id="KW-1185">Reference proteome</keyword>
<comment type="subcellular location">
    <subcellularLocation>
        <location evidence="1">Cell membrane</location>
        <topology evidence="1">Multi-pass membrane protein</topology>
    </subcellularLocation>
</comment>